<protein>
    <recommendedName>
        <fullName evidence="3">GP-PDE domain-containing protein</fullName>
    </recommendedName>
</protein>
<dbReference type="Proteomes" id="UP000280395">
    <property type="component" value="Unassembled WGS sequence"/>
</dbReference>
<organism evidence="1 2">
    <name type="scientific">Pseudomonas syringae pv. avii</name>
    <dbReference type="NCBI Taxonomy" id="663959"/>
    <lineage>
        <taxon>Bacteria</taxon>
        <taxon>Pseudomonadati</taxon>
        <taxon>Pseudomonadota</taxon>
        <taxon>Gammaproteobacteria</taxon>
        <taxon>Pseudomonadales</taxon>
        <taxon>Pseudomonadaceae</taxon>
        <taxon>Pseudomonas</taxon>
        <taxon>Pseudomonas syringae</taxon>
    </lineage>
</organism>
<evidence type="ECO:0000313" key="2">
    <source>
        <dbReference type="Proteomes" id="UP000280395"/>
    </source>
</evidence>
<comment type="caution">
    <text evidence="1">The sequence shown here is derived from an EMBL/GenBank/DDBJ whole genome shotgun (WGS) entry which is preliminary data.</text>
</comment>
<proteinExistence type="predicted"/>
<reference evidence="1 2" key="1">
    <citation type="submission" date="2018-08" db="EMBL/GenBank/DDBJ databases">
        <title>Recombination of ecologically and evolutionarily significant loci maintains genetic cohesion in the Pseudomonas syringae species complex.</title>
        <authorList>
            <person name="Dillon M."/>
            <person name="Thakur S."/>
            <person name="Almeida R.N.D."/>
            <person name="Weir B.S."/>
            <person name="Guttman D.S."/>
        </authorList>
    </citation>
    <scope>NUCLEOTIDE SEQUENCE [LARGE SCALE GENOMIC DNA]</scope>
    <source>
        <strain evidence="1 2">ICMP 14479</strain>
    </source>
</reference>
<evidence type="ECO:0008006" key="3">
    <source>
        <dbReference type="Google" id="ProtNLM"/>
    </source>
</evidence>
<accession>A0A3M5VTY8</accession>
<sequence length="47" mass="5397">MDDAADFKRIRNDGVDGFFTNRTAELLKFYGRPAKESIDAILKRNGY</sequence>
<dbReference type="AlphaFoldDB" id="A0A3M5VTY8"/>
<dbReference type="EMBL" id="RBUA01000416">
    <property type="protein sequence ID" value="RMU61053.1"/>
    <property type="molecule type" value="Genomic_DNA"/>
</dbReference>
<gene>
    <name evidence="1" type="ORF">ALP29_201085</name>
</gene>
<name>A0A3M5VTY8_PSESX</name>
<evidence type="ECO:0000313" key="1">
    <source>
        <dbReference type="EMBL" id="RMU61053.1"/>
    </source>
</evidence>